<dbReference type="GO" id="GO:0005815">
    <property type="term" value="C:microtubule organizing center"/>
    <property type="evidence" value="ECO:0007669"/>
    <property type="project" value="TreeGrafter"/>
</dbReference>
<dbReference type="CDD" id="cd19489">
    <property type="entry name" value="Rad51D"/>
    <property type="match status" value="1"/>
</dbReference>
<dbReference type="Gene3D" id="3.40.50.300">
    <property type="entry name" value="P-loop containing nucleotide triphosphate hydrolases"/>
    <property type="match status" value="1"/>
</dbReference>
<protein>
    <recommendedName>
        <fullName evidence="11">RecA family profile 1 domain-containing protein</fullName>
    </recommendedName>
</protein>
<comment type="caution">
    <text evidence="12">The sequence shown here is derived from an EMBL/GenBank/DDBJ whole genome shotgun (WGS) entry which is preliminary data.</text>
</comment>
<dbReference type="PANTHER" id="PTHR46457">
    <property type="entry name" value="DNA REPAIR PROTEIN RAD51 HOMOLOG 4"/>
    <property type="match status" value="1"/>
</dbReference>
<comment type="function">
    <text evidence="10">Involved in the homologous recombination repair (HRR) pathway of double-stranded DNA breaks arising during DNA replication or induced by DNA-damaging agents.</text>
</comment>
<evidence type="ECO:0000256" key="7">
    <source>
        <dbReference type="ARBA" id="ARBA00023172"/>
    </source>
</evidence>
<comment type="subcellular location">
    <subcellularLocation>
        <location evidence="1">Nucleus</location>
    </subcellularLocation>
</comment>
<evidence type="ECO:0000256" key="2">
    <source>
        <dbReference type="ARBA" id="ARBA00007095"/>
    </source>
</evidence>
<keyword evidence="8" id="KW-0234">DNA repair</keyword>
<dbReference type="InterPro" id="IPR051988">
    <property type="entry name" value="HRR_RAD51_Paralog"/>
</dbReference>
<dbReference type="InterPro" id="IPR020588">
    <property type="entry name" value="RecA_ATP-bd"/>
</dbReference>
<evidence type="ECO:0000259" key="11">
    <source>
        <dbReference type="PROSITE" id="PS50162"/>
    </source>
</evidence>
<dbReference type="GO" id="GO:0033063">
    <property type="term" value="C:Rad51B-Rad51C-Rad51D-XRCC2 complex"/>
    <property type="evidence" value="ECO:0007669"/>
    <property type="project" value="TreeGrafter"/>
</dbReference>
<organism evidence="12 13">
    <name type="scientific">Acorus gramineus</name>
    <name type="common">Dwarf sweet flag</name>
    <dbReference type="NCBI Taxonomy" id="55184"/>
    <lineage>
        <taxon>Eukaryota</taxon>
        <taxon>Viridiplantae</taxon>
        <taxon>Streptophyta</taxon>
        <taxon>Embryophyta</taxon>
        <taxon>Tracheophyta</taxon>
        <taxon>Spermatophyta</taxon>
        <taxon>Magnoliopsida</taxon>
        <taxon>Liliopsida</taxon>
        <taxon>Acoraceae</taxon>
        <taxon>Acorus</taxon>
    </lineage>
</organism>
<dbReference type="GO" id="GO:0140664">
    <property type="term" value="F:ATP-dependent DNA damage sensor activity"/>
    <property type="evidence" value="ECO:0007669"/>
    <property type="project" value="InterPro"/>
</dbReference>
<dbReference type="SUPFAM" id="SSF52540">
    <property type="entry name" value="P-loop containing nucleoside triphosphate hydrolases"/>
    <property type="match status" value="1"/>
</dbReference>
<name>A0AAV9B4D7_ACOGR</name>
<keyword evidence="6" id="KW-0238">DNA-binding</keyword>
<gene>
    <name evidence="12" type="ORF">QJS04_geneDACA019984</name>
</gene>
<reference evidence="12" key="2">
    <citation type="submission" date="2023-06" db="EMBL/GenBank/DDBJ databases">
        <authorList>
            <person name="Ma L."/>
            <person name="Liu K.-W."/>
            <person name="Li Z."/>
            <person name="Hsiao Y.-Y."/>
            <person name="Qi Y."/>
            <person name="Fu T."/>
            <person name="Tang G."/>
            <person name="Zhang D."/>
            <person name="Sun W.-H."/>
            <person name="Liu D.-K."/>
            <person name="Li Y."/>
            <person name="Chen G.-Z."/>
            <person name="Liu X.-D."/>
            <person name="Liao X.-Y."/>
            <person name="Jiang Y.-T."/>
            <person name="Yu X."/>
            <person name="Hao Y."/>
            <person name="Huang J."/>
            <person name="Zhao X.-W."/>
            <person name="Ke S."/>
            <person name="Chen Y.-Y."/>
            <person name="Wu W.-L."/>
            <person name="Hsu J.-L."/>
            <person name="Lin Y.-F."/>
            <person name="Huang M.-D."/>
            <person name="Li C.-Y."/>
            <person name="Huang L."/>
            <person name="Wang Z.-W."/>
            <person name="Zhao X."/>
            <person name="Zhong W.-Y."/>
            <person name="Peng D.-H."/>
            <person name="Ahmad S."/>
            <person name="Lan S."/>
            <person name="Zhang J.-S."/>
            <person name="Tsai W.-C."/>
            <person name="Van De Peer Y."/>
            <person name="Liu Z.-J."/>
        </authorList>
    </citation>
    <scope>NUCLEOTIDE SEQUENCE</scope>
    <source>
        <strain evidence="12">SCP</strain>
        <tissue evidence="12">Leaves</tissue>
    </source>
</reference>
<keyword evidence="7" id="KW-0233">DNA recombination</keyword>
<dbReference type="AlphaFoldDB" id="A0AAV9B4D7"/>
<evidence type="ECO:0000256" key="4">
    <source>
        <dbReference type="ARBA" id="ARBA00022763"/>
    </source>
</evidence>
<keyword evidence="13" id="KW-1185">Reference proteome</keyword>
<dbReference type="PROSITE" id="PS50162">
    <property type="entry name" value="RECA_2"/>
    <property type="match status" value="1"/>
</dbReference>
<sequence length="319" mass="35079">MGTLRSMEREFPIIDDNFQRFCASHGIFSLEDFLVHDLSKLASFAEMDAASVSLKQGIAQVMSIIDGLHQPWLNGIELLDDAKLNKHFLATGCEGIDQILRGGLRMGQLTELVGPSSSGKTQVCLCAASHVAEYSGTTMFFDTGNSFSPERIERIINRRSKSQFQADQRRLVRVMSSISSRSVFDLFELFDMLGHLENTLKNQVKDEGSNLRLIVIDSISSLLAPILGGIDANGWSLMQSAGFLLKRLADEHNLSVLVTNHTVGGEGGLPKPALGESWKSIPHVRLLLSPDYGNDMYNVSILKHTSVAMGSSAKFVIHR</sequence>
<dbReference type="GO" id="GO:0005657">
    <property type="term" value="C:replication fork"/>
    <property type="evidence" value="ECO:0007669"/>
    <property type="project" value="TreeGrafter"/>
</dbReference>
<keyword evidence="9" id="KW-0539">Nucleus</keyword>
<dbReference type="InterPro" id="IPR047323">
    <property type="entry name" value="Rad51D_C"/>
</dbReference>
<comment type="similarity">
    <text evidence="2">Belongs to the RecA family. RAD51 subfamily.</text>
</comment>
<dbReference type="EMBL" id="JAUJYN010000005">
    <property type="protein sequence ID" value="KAK1271179.1"/>
    <property type="molecule type" value="Genomic_DNA"/>
</dbReference>
<evidence type="ECO:0000313" key="12">
    <source>
        <dbReference type="EMBL" id="KAK1271179.1"/>
    </source>
</evidence>
<dbReference type="FunFam" id="3.40.50.300:FF:001665">
    <property type="entry name" value="DNA repair protein RAD51 4"/>
    <property type="match status" value="1"/>
</dbReference>
<dbReference type="GO" id="GO:0007131">
    <property type="term" value="P:reciprocal meiotic recombination"/>
    <property type="evidence" value="ECO:0007669"/>
    <property type="project" value="TreeGrafter"/>
</dbReference>
<dbReference type="Pfam" id="PF08423">
    <property type="entry name" value="Rad51"/>
    <property type="match status" value="1"/>
</dbReference>
<dbReference type="GO" id="GO:0003697">
    <property type="term" value="F:single-stranded DNA binding"/>
    <property type="evidence" value="ECO:0007669"/>
    <property type="project" value="TreeGrafter"/>
</dbReference>
<evidence type="ECO:0000256" key="9">
    <source>
        <dbReference type="ARBA" id="ARBA00023242"/>
    </source>
</evidence>
<dbReference type="Proteomes" id="UP001179952">
    <property type="component" value="Unassembled WGS sequence"/>
</dbReference>
<evidence type="ECO:0000313" key="13">
    <source>
        <dbReference type="Proteomes" id="UP001179952"/>
    </source>
</evidence>
<evidence type="ECO:0000256" key="1">
    <source>
        <dbReference type="ARBA" id="ARBA00004123"/>
    </source>
</evidence>
<dbReference type="GO" id="GO:0042148">
    <property type="term" value="P:DNA strand invasion"/>
    <property type="evidence" value="ECO:0007669"/>
    <property type="project" value="TreeGrafter"/>
</dbReference>
<keyword evidence="3" id="KW-0547">Nucleotide-binding</keyword>
<keyword evidence="4" id="KW-0227">DNA damage</keyword>
<reference evidence="12" key="1">
    <citation type="journal article" date="2023" name="Nat. Commun.">
        <title>Diploid and tetraploid genomes of Acorus and the evolution of monocots.</title>
        <authorList>
            <person name="Ma L."/>
            <person name="Liu K.W."/>
            <person name="Li Z."/>
            <person name="Hsiao Y.Y."/>
            <person name="Qi Y."/>
            <person name="Fu T."/>
            <person name="Tang G.D."/>
            <person name="Zhang D."/>
            <person name="Sun W.H."/>
            <person name="Liu D.K."/>
            <person name="Li Y."/>
            <person name="Chen G.Z."/>
            <person name="Liu X.D."/>
            <person name="Liao X.Y."/>
            <person name="Jiang Y.T."/>
            <person name="Yu X."/>
            <person name="Hao Y."/>
            <person name="Huang J."/>
            <person name="Zhao X.W."/>
            <person name="Ke S."/>
            <person name="Chen Y.Y."/>
            <person name="Wu W.L."/>
            <person name="Hsu J.L."/>
            <person name="Lin Y.F."/>
            <person name="Huang M.D."/>
            <person name="Li C.Y."/>
            <person name="Huang L."/>
            <person name="Wang Z.W."/>
            <person name="Zhao X."/>
            <person name="Zhong W.Y."/>
            <person name="Peng D.H."/>
            <person name="Ahmad S."/>
            <person name="Lan S."/>
            <person name="Zhang J.S."/>
            <person name="Tsai W.C."/>
            <person name="Van de Peer Y."/>
            <person name="Liu Z.J."/>
        </authorList>
    </citation>
    <scope>NUCLEOTIDE SEQUENCE</scope>
    <source>
        <strain evidence="12">SCP</strain>
    </source>
</reference>
<dbReference type="GO" id="GO:0000724">
    <property type="term" value="P:double-strand break repair via homologous recombination"/>
    <property type="evidence" value="ECO:0007669"/>
    <property type="project" value="TreeGrafter"/>
</dbReference>
<accession>A0AAV9B4D7</accession>
<dbReference type="PANTHER" id="PTHR46457:SF1">
    <property type="entry name" value="DNA REPAIR PROTEIN RAD51 HOMOLOG 4"/>
    <property type="match status" value="1"/>
</dbReference>
<dbReference type="GO" id="GO:0000400">
    <property type="term" value="F:four-way junction DNA binding"/>
    <property type="evidence" value="ECO:0007669"/>
    <property type="project" value="TreeGrafter"/>
</dbReference>
<dbReference type="GO" id="GO:0005524">
    <property type="term" value="F:ATP binding"/>
    <property type="evidence" value="ECO:0007669"/>
    <property type="project" value="UniProtKB-KW"/>
</dbReference>
<dbReference type="InterPro" id="IPR013632">
    <property type="entry name" value="Rad51_C"/>
</dbReference>
<dbReference type="InterPro" id="IPR027417">
    <property type="entry name" value="P-loop_NTPase"/>
</dbReference>
<dbReference type="GO" id="GO:0000723">
    <property type="term" value="P:telomere maintenance"/>
    <property type="evidence" value="ECO:0007669"/>
    <property type="project" value="TreeGrafter"/>
</dbReference>
<evidence type="ECO:0000256" key="8">
    <source>
        <dbReference type="ARBA" id="ARBA00023204"/>
    </source>
</evidence>
<evidence type="ECO:0000256" key="3">
    <source>
        <dbReference type="ARBA" id="ARBA00022741"/>
    </source>
</evidence>
<keyword evidence="5" id="KW-0067">ATP-binding</keyword>
<evidence type="ECO:0000256" key="6">
    <source>
        <dbReference type="ARBA" id="ARBA00023125"/>
    </source>
</evidence>
<evidence type="ECO:0000256" key="10">
    <source>
        <dbReference type="ARBA" id="ARBA00056000"/>
    </source>
</evidence>
<proteinExistence type="inferred from homology"/>
<evidence type="ECO:0000256" key="5">
    <source>
        <dbReference type="ARBA" id="ARBA00022840"/>
    </source>
</evidence>
<feature type="domain" description="RecA family profile 1" evidence="11">
    <location>
        <begin position="85"/>
        <end position="262"/>
    </location>
</feature>